<dbReference type="GO" id="GO:0003677">
    <property type="term" value="F:DNA binding"/>
    <property type="evidence" value="ECO:0007669"/>
    <property type="project" value="InterPro"/>
</dbReference>
<dbReference type="Gene3D" id="1.10.260.40">
    <property type="entry name" value="lambda repressor-like DNA-binding domains"/>
    <property type="match status" value="1"/>
</dbReference>
<name>A0A2U1CMQ4_9BURK</name>
<evidence type="ECO:0000313" key="3">
    <source>
        <dbReference type="Proteomes" id="UP000246145"/>
    </source>
</evidence>
<dbReference type="CDD" id="cd00093">
    <property type="entry name" value="HTH_XRE"/>
    <property type="match status" value="1"/>
</dbReference>
<dbReference type="PROSITE" id="PS50943">
    <property type="entry name" value="HTH_CROC1"/>
    <property type="match status" value="1"/>
</dbReference>
<dbReference type="InterPro" id="IPR001387">
    <property type="entry name" value="Cro/C1-type_HTH"/>
</dbReference>
<protein>
    <recommendedName>
        <fullName evidence="1">HTH cro/C1-type domain-containing protein</fullName>
    </recommendedName>
</protein>
<dbReference type="InterPro" id="IPR010982">
    <property type="entry name" value="Lambda_DNA-bd_dom_sf"/>
</dbReference>
<reference evidence="2 3" key="1">
    <citation type="submission" date="2018-04" db="EMBL/GenBank/DDBJ databases">
        <title>Genomic Encyclopedia of Type Strains, Phase IV (KMG-IV): sequencing the most valuable type-strain genomes for metagenomic binning, comparative biology and taxonomic classification.</title>
        <authorList>
            <person name="Goeker M."/>
        </authorList>
    </citation>
    <scope>NUCLEOTIDE SEQUENCE [LARGE SCALE GENOMIC DNA]</scope>
    <source>
        <strain evidence="2 3">DSM 10065</strain>
    </source>
</reference>
<dbReference type="AlphaFoldDB" id="A0A2U1CMQ4"/>
<proteinExistence type="predicted"/>
<accession>A0A2U1CMQ4</accession>
<evidence type="ECO:0000313" key="2">
    <source>
        <dbReference type="EMBL" id="PVY62291.1"/>
    </source>
</evidence>
<keyword evidence="3" id="KW-1185">Reference proteome</keyword>
<sequence>MQTIGERLKSERDRLGLSQLEMCALTGVSRKTQFNYENGERFPDALYLETLMKKGLDVLYVLSGDRMEEAHAASTTPIDEELLSQIIEGMELLLTKMHKSLSAGKKARAIVMLYRSFSSQQHIDSDTIRQVIELAA</sequence>
<dbReference type="RefSeq" id="WP_017246034.1">
    <property type="nucleotide sequence ID" value="NZ_JACCEX010000002.1"/>
</dbReference>
<feature type="domain" description="HTH cro/C1-type" evidence="1">
    <location>
        <begin position="8"/>
        <end position="53"/>
    </location>
</feature>
<dbReference type="EMBL" id="QEKO01000002">
    <property type="protein sequence ID" value="PVY62291.1"/>
    <property type="molecule type" value="Genomic_DNA"/>
</dbReference>
<dbReference type="OrthoDB" id="7011085at2"/>
<dbReference type="Proteomes" id="UP000246145">
    <property type="component" value="Unassembled WGS sequence"/>
</dbReference>
<comment type="caution">
    <text evidence="2">The sequence shown here is derived from an EMBL/GenBank/DDBJ whole genome shotgun (WGS) entry which is preliminary data.</text>
</comment>
<organism evidence="2 3">
    <name type="scientific">Pusillimonas noertemannii</name>
    <dbReference type="NCBI Taxonomy" id="305977"/>
    <lineage>
        <taxon>Bacteria</taxon>
        <taxon>Pseudomonadati</taxon>
        <taxon>Pseudomonadota</taxon>
        <taxon>Betaproteobacteria</taxon>
        <taxon>Burkholderiales</taxon>
        <taxon>Alcaligenaceae</taxon>
        <taxon>Pusillimonas</taxon>
    </lineage>
</organism>
<gene>
    <name evidence="2" type="ORF">C7440_1784</name>
</gene>
<dbReference type="SMART" id="SM00530">
    <property type="entry name" value="HTH_XRE"/>
    <property type="match status" value="1"/>
</dbReference>
<dbReference type="SUPFAM" id="SSF47413">
    <property type="entry name" value="lambda repressor-like DNA-binding domains"/>
    <property type="match status" value="1"/>
</dbReference>
<evidence type="ECO:0000259" key="1">
    <source>
        <dbReference type="PROSITE" id="PS50943"/>
    </source>
</evidence>